<dbReference type="Proteomes" id="UP001596065">
    <property type="component" value="Unassembled WGS sequence"/>
</dbReference>
<dbReference type="InterPro" id="IPR016477">
    <property type="entry name" value="Fructo-/Ketosamine-3-kinase"/>
</dbReference>
<comment type="similarity">
    <text evidence="1">Belongs to the fructosamine kinase family.</text>
</comment>
<comment type="caution">
    <text evidence="2">The sequence shown here is derived from an EMBL/GenBank/DDBJ whole genome shotgun (WGS) entry which is preliminary data.</text>
</comment>
<protein>
    <submittedName>
        <fullName evidence="2">Fructosamine kinase family protein</fullName>
    </submittedName>
</protein>
<dbReference type="EMBL" id="JBHSOE010000035">
    <property type="protein sequence ID" value="MFC5657864.1"/>
    <property type="molecule type" value="Genomic_DNA"/>
</dbReference>
<keyword evidence="3" id="KW-1185">Reference proteome</keyword>
<evidence type="ECO:0000313" key="2">
    <source>
        <dbReference type="EMBL" id="MFC5657864.1"/>
    </source>
</evidence>
<keyword evidence="1" id="KW-0808">Transferase</keyword>
<dbReference type="RefSeq" id="WP_344351754.1">
    <property type="nucleotide sequence ID" value="NZ_BAAASM010000053.1"/>
</dbReference>
<dbReference type="Gene3D" id="3.30.200.20">
    <property type="entry name" value="Phosphorylase Kinase, domain 1"/>
    <property type="match status" value="1"/>
</dbReference>
<dbReference type="SUPFAM" id="SSF56112">
    <property type="entry name" value="Protein kinase-like (PK-like)"/>
    <property type="match status" value="1"/>
</dbReference>
<dbReference type="GO" id="GO:0016301">
    <property type="term" value="F:kinase activity"/>
    <property type="evidence" value="ECO:0007669"/>
    <property type="project" value="UniProtKB-KW"/>
</dbReference>
<organism evidence="2 3">
    <name type="scientific">Streptomyces nogalater</name>
    <dbReference type="NCBI Taxonomy" id="38314"/>
    <lineage>
        <taxon>Bacteria</taxon>
        <taxon>Bacillati</taxon>
        <taxon>Actinomycetota</taxon>
        <taxon>Actinomycetes</taxon>
        <taxon>Kitasatosporales</taxon>
        <taxon>Streptomycetaceae</taxon>
        <taxon>Streptomyces</taxon>
    </lineage>
</organism>
<accession>A0ABW0WLM1</accession>
<dbReference type="PIRSF" id="PIRSF006221">
    <property type="entry name" value="Ketosamine-3-kinase"/>
    <property type="match status" value="1"/>
</dbReference>
<evidence type="ECO:0000256" key="1">
    <source>
        <dbReference type="PIRNR" id="PIRNR006221"/>
    </source>
</evidence>
<reference evidence="3" key="1">
    <citation type="journal article" date="2019" name="Int. J. Syst. Evol. Microbiol.">
        <title>The Global Catalogue of Microorganisms (GCM) 10K type strain sequencing project: providing services to taxonomists for standard genome sequencing and annotation.</title>
        <authorList>
            <consortium name="The Broad Institute Genomics Platform"/>
            <consortium name="The Broad Institute Genome Sequencing Center for Infectious Disease"/>
            <person name="Wu L."/>
            <person name="Ma J."/>
        </authorList>
    </citation>
    <scope>NUCLEOTIDE SEQUENCE [LARGE SCALE GENOMIC DNA]</scope>
    <source>
        <strain evidence="3">KCTC 5701</strain>
    </source>
</reference>
<keyword evidence="1 2" id="KW-0418">Kinase</keyword>
<dbReference type="PANTHER" id="PTHR12149">
    <property type="entry name" value="FRUCTOSAMINE 3 KINASE-RELATED PROTEIN"/>
    <property type="match status" value="1"/>
</dbReference>
<sequence length="307" mass="34324">MSTPFQSPPGTPEILVERLREAGYAAEAVEEATGGVVAVAGLVTLEGGAQVFAKTILGPDSDVFTVESAGLAELRSRGGVNTPDILCVSPRLLVLERMRPRRDEEHFWEQLAHMVAALHMSTVTERFGWHRDGWLGRMRQDNTWETDGHAFFAERRILRWLPEPLVEAAFDREERRALERLCASLPELIPPQPPCLTHGDLWQENIVATGDGAPVLIDPAVSYTWPEADLSMLWCSPRPAVAERFFAVYREIAGLQDGWEARMPVLHLRELLSTIAHGDDDWGAAEAVREIARPFRTRPAEPARPER</sequence>
<evidence type="ECO:0000313" key="3">
    <source>
        <dbReference type="Proteomes" id="UP001596065"/>
    </source>
</evidence>
<dbReference type="Pfam" id="PF03881">
    <property type="entry name" value="Fructosamin_kin"/>
    <property type="match status" value="1"/>
</dbReference>
<gene>
    <name evidence="2" type="ORF">ACFP3J_20520</name>
</gene>
<dbReference type="InterPro" id="IPR011009">
    <property type="entry name" value="Kinase-like_dom_sf"/>
</dbReference>
<proteinExistence type="inferred from homology"/>
<name>A0ABW0WLM1_STRNO</name>
<dbReference type="PANTHER" id="PTHR12149:SF8">
    <property type="entry name" value="PROTEIN-RIBULOSAMINE 3-KINASE"/>
    <property type="match status" value="1"/>
</dbReference>
<dbReference type="Gene3D" id="3.90.1200.10">
    <property type="match status" value="1"/>
</dbReference>